<evidence type="ECO:0000256" key="1">
    <source>
        <dbReference type="SAM" id="MobiDB-lite"/>
    </source>
</evidence>
<dbReference type="Proteomes" id="UP000522262">
    <property type="component" value="Unassembled WGS sequence"/>
</dbReference>
<sequence length="235" mass="26783">MITTLQKPLSQSHAILRTGASVFSRLSRFHIATPRARFPRHQWRPPIFHLQHQTRGLQTRYRPPRATPPFRAQSTDEELDKLMASAARFDKEYKAAGSIKQRLAAIDKGNPDIARFREYLARTAKREDLESFVRKIGEKHEHKLREASIDGAAKYVSSTFCVLSIITLVVAVMPPVSKDEEEPTKPEPKSLEEKDPPQAGSTKTYRSKTKKAETETPETKCICHRPLELDNTRVL</sequence>
<accession>A0A8H5J6G2</accession>
<feature type="region of interest" description="Disordered" evidence="1">
    <location>
        <begin position="176"/>
        <end position="223"/>
    </location>
</feature>
<dbReference type="AlphaFoldDB" id="A0A8H5J6G2"/>
<evidence type="ECO:0000313" key="3">
    <source>
        <dbReference type="Proteomes" id="UP000522262"/>
    </source>
</evidence>
<reference evidence="2 3" key="1">
    <citation type="submission" date="2020-05" db="EMBL/GenBank/DDBJ databases">
        <title>Identification and distribution of gene clusters putatively required for synthesis of sphingolipid metabolism inhibitors in phylogenetically diverse species of the filamentous fungus Fusarium.</title>
        <authorList>
            <person name="Kim H.-S."/>
            <person name="Busman M."/>
            <person name="Brown D.W."/>
            <person name="Divon H."/>
            <person name="Uhlig S."/>
            <person name="Proctor R.H."/>
        </authorList>
    </citation>
    <scope>NUCLEOTIDE SEQUENCE [LARGE SCALE GENOMIC DNA]</scope>
    <source>
        <strain evidence="2 3">NRRL 53147</strain>
    </source>
</reference>
<comment type="caution">
    <text evidence="2">The sequence shown here is derived from an EMBL/GenBank/DDBJ whole genome shotgun (WGS) entry which is preliminary data.</text>
</comment>
<feature type="compositionally biased region" description="Basic and acidic residues" evidence="1">
    <location>
        <begin position="183"/>
        <end position="196"/>
    </location>
</feature>
<protein>
    <submittedName>
        <fullName evidence="2">Uncharacterized protein</fullName>
    </submittedName>
</protein>
<name>A0A8H5J6G2_9HYPO</name>
<keyword evidence="3" id="KW-1185">Reference proteome</keyword>
<proteinExistence type="predicted"/>
<evidence type="ECO:0000313" key="2">
    <source>
        <dbReference type="EMBL" id="KAF5547336.1"/>
    </source>
</evidence>
<organism evidence="2 3">
    <name type="scientific">Fusarium mexicanum</name>
    <dbReference type="NCBI Taxonomy" id="751941"/>
    <lineage>
        <taxon>Eukaryota</taxon>
        <taxon>Fungi</taxon>
        <taxon>Dikarya</taxon>
        <taxon>Ascomycota</taxon>
        <taxon>Pezizomycotina</taxon>
        <taxon>Sordariomycetes</taxon>
        <taxon>Hypocreomycetidae</taxon>
        <taxon>Hypocreales</taxon>
        <taxon>Nectriaceae</taxon>
        <taxon>Fusarium</taxon>
        <taxon>Fusarium fujikuroi species complex</taxon>
    </lineage>
</organism>
<gene>
    <name evidence="2" type="ORF">FMEXI_5245</name>
</gene>
<dbReference type="EMBL" id="JAAOAM010000108">
    <property type="protein sequence ID" value="KAF5547336.1"/>
    <property type="molecule type" value="Genomic_DNA"/>
</dbReference>